<keyword evidence="1" id="KW-0378">Hydrolase</keyword>
<organism evidence="4 5">
    <name type="scientific">Marinovum algicola</name>
    <dbReference type="NCBI Taxonomy" id="42444"/>
    <lineage>
        <taxon>Bacteria</taxon>
        <taxon>Pseudomonadati</taxon>
        <taxon>Pseudomonadota</taxon>
        <taxon>Alphaproteobacteria</taxon>
        <taxon>Rhodobacterales</taxon>
        <taxon>Roseobacteraceae</taxon>
        <taxon>Marinovum</taxon>
    </lineage>
</organism>
<reference evidence="4 5" key="1">
    <citation type="submission" date="2016-10" db="EMBL/GenBank/DDBJ databases">
        <authorList>
            <person name="Varghese N."/>
            <person name="Submissions S."/>
        </authorList>
    </citation>
    <scope>NUCLEOTIDE SEQUENCE [LARGE SCALE GENOMIC DNA]</scope>
    <source>
        <strain evidence="4 5">FF3</strain>
    </source>
</reference>
<feature type="region of interest" description="Disordered" evidence="2">
    <location>
        <begin position="1"/>
        <end position="23"/>
    </location>
</feature>
<protein>
    <submittedName>
        <fullName evidence="4">Uncharacterized domain 1-containing protein</fullName>
    </submittedName>
</protein>
<dbReference type="NCBIfam" id="TIGR00369">
    <property type="entry name" value="unchar_dom_1"/>
    <property type="match status" value="1"/>
</dbReference>
<accession>A0A975WBX7</accession>
<evidence type="ECO:0000259" key="3">
    <source>
        <dbReference type="Pfam" id="PF03061"/>
    </source>
</evidence>
<dbReference type="Pfam" id="PF03061">
    <property type="entry name" value="4HBT"/>
    <property type="match status" value="1"/>
</dbReference>
<dbReference type="GO" id="GO:0016289">
    <property type="term" value="F:acyl-CoA hydrolase activity"/>
    <property type="evidence" value="ECO:0007669"/>
    <property type="project" value="UniProtKB-ARBA"/>
</dbReference>
<dbReference type="AlphaFoldDB" id="A0A975WBX7"/>
<evidence type="ECO:0000313" key="4">
    <source>
        <dbReference type="EMBL" id="SEJ83286.1"/>
    </source>
</evidence>
<evidence type="ECO:0000256" key="2">
    <source>
        <dbReference type="SAM" id="MobiDB-lite"/>
    </source>
</evidence>
<feature type="domain" description="Thioesterase" evidence="3">
    <location>
        <begin position="56"/>
        <end position="127"/>
    </location>
</feature>
<dbReference type="CDD" id="cd03443">
    <property type="entry name" value="PaaI_thioesterase"/>
    <property type="match status" value="1"/>
</dbReference>
<comment type="caution">
    <text evidence="4">The sequence shown here is derived from an EMBL/GenBank/DDBJ whole genome shotgun (WGS) entry which is preliminary data.</text>
</comment>
<dbReference type="InterPro" id="IPR029069">
    <property type="entry name" value="HotDog_dom_sf"/>
</dbReference>
<dbReference type="InterPro" id="IPR006683">
    <property type="entry name" value="Thioestr_dom"/>
</dbReference>
<keyword evidence="5" id="KW-1185">Reference proteome</keyword>
<sequence>MTATALSDADAPPEGFTPLGNATEGERFNGPYYIRRADGATTLGFRVQKRHLNAVGTCHGGLLAVFADMLGYGINVGDHSGAAPTVTLSIDFLAPAREGDWVEASPELVRETRSLIFFQAVMRVGNGPVARCNGLYKKRTTGARAGS</sequence>
<evidence type="ECO:0000256" key="1">
    <source>
        <dbReference type="ARBA" id="ARBA00022801"/>
    </source>
</evidence>
<proteinExistence type="predicted"/>
<dbReference type="GeneID" id="80819338"/>
<dbReference type="SUPFAM" id="SSF54637">
    <property type="entry name" value="Thioesterase/thiol ester dehydrase-isomerase"/>
    <property type="match status" value="1"/>
</dbReference>
<evidence type="ECO:0000313" key="5">
    <source>
        <dbReference type="Proteomes" id="UP000182932"/>
    </source>
</evidence>
<name>A0A975WBX7_9RHOB</name>
<gene>
    <name evidence="4" type="ORF">SAMN04487940_11190</name>
</gene>
<dbReference type="RefSeq" id="WP_074837378.1">
    <property type="nucleotide sequence ID" value="NZ_FNYY01000011.1"/>
</dbReference>
<dbReference type="EMBL" id="FNYY01000011">
    <property type="protein sequence ID" value="SEJ83286.1"/>
    <property type="molecule type" value="Genomic_DNA"/>
</dbReference>
<dbReference type="Proteomes" id="UP000182932">
    <property type="component" value="Unassembled WGS sequence"/>
</dbReference>
<dbReference type="Gene3D" id="3.10.129.10">
    <property type="entry name" value="Hotdog Thioesterase"/>
    <property type="match status" value="1"/>
</dbReference>
<dbReference type="InterPro" id="IPR003736">
    <property type="entry name" value="PAAI_dom"/>
</dbReference>